<evidence type="ECO:0000313" key="3">
    <source>
        <dbReference type="Proteomes" id="UP000015105"/>
    </source>
</evidence>
<evidence type="ECO:0000256" key="1">
    <source>
        <dbReference type="SAM" id="MobiDB-lite"/>
    </source>
</evidence>
<dbReference type="AlphaFoldDB" id="A0A452YCI0"/>
<feature type="region of interest" description="Disordered" evidence="1">
    <location>
        <begin position="1"/>
        <end position="24"/>
    </location>
</feature>
<name>A0A452YCI0_AEGTS</name>
<reference evidence="3" key="2">
    <citation type="journal article" date="2017" name="Nat. Plants">
        <title>The Aegilops tauschii genome reveals multiple impacts of transposons.</title>
        <authorList>
            <person name="Zhao G."/>
            <person name="Zou C."/>
            <person name="Li K."/>
            <person name="Wang K."/>
            <person name="Li T."/>
            <person name="Gao L."/>
            <person name="Zhang X."/>
            <person name="Wang H."/>
            <person name="Yang Z."/>
            <person name="Liu X."/>
            <person name="Jiang W."/>
            <person name="Mao L."/>
            <person name="Kong X."/>
            <person name="Jiao Y."/>
            <person name="Jia J."/>
        </authorList>
    </citation>
    <scope>NUCLEOTIDE SEQUENCE [LARGE SCALE GENOMIC DNA]</scope>
    <source>
        <strain evidence="3">cv. AL8/78</strain>
    </source>
</reference>
<evidence type="ECO:0000313" key="2">
    <source>
        <dbReference type="EnsemblPlants" id="AET1Gv20373500.17"/>
    </source>
</evidence>
<reference evidence="2" key="4">
    <citation type="submission" date="2019-03" db="UniProtKB">
        <authorList>
            <consortium name="EnsemblPlants"/>
        </authorList>
    </citation>
    <scope>IDENTIFICATION</scope>
</reference>
<dbReference type="Proteomes" id="UP000015105">
    <property type="component" value="Chromosome 1D"/>
</dbReference>
<reference evidence="2" key="5">
    <citation type="journal article" date="2021" name="G3 (Bethesda)">
        <title>Aegilops tauschii genome assembly Aet v5.0 features greater sequence contiguity and improved annotation.</title>
        <authorList>
            <person name="Wang L."/>
            <person name="Zhu T."/>
            <person name="Rodriguez J.C."/>
            <person name="Deal K.R."/>
            <person name="Dubcovsky J."/>
            <person name="McGuire P.E."/>
            <person name="Lux T."/>
            <person name="Spannagl M."/>
            <person name="Mayer K.F.X."/>
            <person name="Baldrich P."/>
            <person name="Meyers B.C."/>
            <person name="Huo N."/>
            <person name="Gu Y.Q."/>
            <person name="Zhou H."/>
            <person name="Devos K.M."/>
            <person name="Bennetzen J.L."/>
            <person name="Unver T."/>
            <person name="Budak H."/>
            <person name="Gulick P.J."/>
            <person name="Galiba G."/>
            <person name="Kalapos B."/>
            <person name="Nelson D.R."/>
            <person name="Li P."/>
            <person name="You F.M."/>
            <person name="Luo M.C."/>
            <person name="Dvorak J."/>
        </authorList>
    </citation>
    <scope>NUCLEOTIDE SEQUENCE [LARGE SCALE GENOMIC DNA]</scope>
    <source>
        <strain evidence="2">cv. AL8/78</strain>
    </source>
</reference>
<feature type="compositionally biased region" description="Low complexity" evidence="1">
    <location>
        <begin position="111"/>
        <end position="121"/>
    </location>
</feature>
<reference evidence="2" key="3">
    <citation type="journal article" date="2017" name="Nature">
        <title>Genome sequence of the progenitor of the wheat D genome Aegilops tauschii.</title>
        <authorList>
            <person name="Luo M.C."/>
            <person name="Gu Y.Q."/>
            <person name="Puiu D."/>
            <person name="Wang H."/>
            <person name="Twardziok S.O."/>
            <person name="Deal K.R."/>
            <person name="Huo N."/>
            <person name="Zhu T."/>
            <person name="Wang L."/>
            <person name="Wang Y."/>
            <person name="McGuire P.E."/>
            <person name="Liu S."/>
            <person name="Long H."/>
            <person name="Ramasamy R.K."/>
            <person name="Rodriguez J.C."/>
            <person name="Van S.L."/>
            <person name="Yuan L."/>
            <person name="Wang Z."/>
            <person name="Xia Z."/>
            <person name="Xiao L."/>
            <person name="Anderson O.D."/>
            <person name="Ouyang S."/>
            <person name="Liang Y."/>
            <person name="Zimin A.V."/>
            <person name="Pertea G."/>
            <person name="Qi P."/>
            <person name="Bennetzen J.L."/>
            <person name="Dai X."/>
            <person name="Dawson M.W."/>
            <person name="Muller H.G."/>
            <person name="Kugler K."/>
            <person name="Rivarola-Duarte L."/>
            <person name="Spannagl M."/>
            <person name="Mayer K.F.X."/>
            <person name="Lu F.H."/>
            <person name="Bevan M.W."/>
            <person name="Leroy P."/>
            <person name="Li P."/>
            <person name="You F.M."/>
            <person name="Sun Q."/>
            <person name="Liu Z."/>
            <person name="Lyons E."/>
            <person name="Wicker T."/>
            <person name="Salzberg S.L."/>
            <person name="Devos K.M."/>
            <person name="Dvorak J."/>
        </authorList>
    </citation>
    <scope>NUCLEOTIDE SEQUENCE [LARGE SCALE GENOMIC DNA]</scope>
    <source>
        <strain evidence="2">cv. AL8/78</strain>
    </source>
</reference>
<dbReference type="Gramene" id="AET1Gv20373500.17">
    <property type="protein sequence ID" value="AET1Gv20373500.17"/>
    <property type="gene ID" value="AET1Gv20373500"/>
</dbReference>
<feature type="compositionally biased region" description="Polar residues" evidence="1">
    <location>
        <begin position="98"/>
        <end position="110"/>
    </location>
</feature>
<proteinExistence type="predicted"/>
<accession>A0A452YCI0</accession>
<feature type="compositionally biased region" description="Basic and acidic residues" evidence="1">
    <location>
        <begin position="1"/>
        <end position="11"/>
    </location>
</feature>
<dbReference type="EnsemblPlants" id="AET1Gv20373500.17">
    <property type="protein sequence ID" value="AET1Gv20373500.17"/>
    <property type="gene ID" value="AET1Gv20373500"/>
</dbReference>
<protein>
    <submittedName>
        <fullName evidence="2">Uncharacterized protein</fullName>
    </submittedName>
</protein>
<organism evidence="2 3">
    <name type="scientific">Aegilops tauschii subsp. strangulata</name>
    <name type="common">Goatgrass</name>
    <dbReference type="NCBI Taxonomy" id="200361"/>
    <lineage>
        <taxon>Eukaryota</taxon>
        <taxon>Viridiplantae</taxon>
        <taxon>Streptophyta</taxon>
        <taxon>Embryophyta</taxon>
        <taxon>Tracheophyta</taxon>
        <taxon>Spermatophyta</taxon>
        <taxon>Magnoliopsida</taxon>
        <taxon>Liliopsida</taxon>
        <taxon>Poales</taxon>
        <taxon>Poaceae</taxon>
        <taxon>BOP clade</taxon>
        <taxon>Pooideae</taxon>
        <taxon>Triticodae</taxon>
        <taxon>Triticeae</taxon>
        <taxon>Triticinae</taxon>
        <taxon>Aegilops</taxon>
    </lineage>
</organism>
<sequence length="187" mass="20045">RTNDVKKKALSDEPDTNLRPSLRAGQRWLDQFGYRDPGHRARALERSSKKEKLAAAPISIPELAVDEWPMADGGEMDEEAMMRAFFPTSFGKAPTRPSAASHSSTLRKPQNPSSNPSTSAAAEEDDGGGAIVGPPRPPKELAPIQEDDEEGGGLIGPPRPPQRPSAHAEVEDEDGSMVGPPRPPPSK</sequence>
<feature type="region of interest" description="Disordered" evidence="1">
    <location>
        <begin position="79"/>
        <end position="187"/>
    </location>
</feature>
<reference evidence="3" key="1">
    <citation type="journal article" date="2014" name="Science">
        <title>Ancient hybridizations among the ancestral genomes of bread wheat.</title>
        <authorList>
            <consortium name="International Wheat Genome Sequencing Consortium,"/>
            <person name="Marcussen T."/>
            <person name="Sandve S.R."/>
            <person name="Heier L."/>
            <person name="Spannagl M."/>
            <person name="Pfeifer M."/>
            <person name="Jakobsen K.S."/>
            <person name="Wulff B.B."/>
            <person name="Steuernagel B."/>
            <person name="Mayer K.F."/>
            <person name="Olsen O.A."/>
        </authorList>
    </citation>
    <scope>NUCLEOTIDE SEQUENCE [LARGE SCALE GENOMIC DNA]</scope>
    <source>
        <strain evidence="3">cv. AL8/78</strain>
    </source>
</reference>
<keyword evidence="3" id="KW-1185">Reference proteome</keyword>